<dbReference type="PANTHER" id="PTHR46956">
    <property type="entry name" value="NUCLEOSIDE DIPHOSPHATE KINASE 6"/>
    <property type="match status" value="1"/>
</dbReference>
<keyword evidence="13" id="KW-0732">Signal</keyword>
<evidence type="ECO:0000256" key="1">
    <source>
        <dbReference type="ARBA" id="ARBA00001946"/>
    </source>
</evidence>
<protein>
    <recommendedName>
        <fullName evidence="12">Nucleoside diphosphate kinase</fullName>
        <ecNumber evidence="12">2.7.4.6</ecNumber>
    </recommendedName>
</protein>
<evidence type="ECO:0000256" key="9">
    <source>
        <dbReference type="ARBA" id="ARBA00023080"/>
    </source>
</evidence>
<name>A0ABS2Z1Y0_POLSE</name>
<keyword evidence="5 12" id="KW-0547">Nucleotide-binding</keyword>
<keyword evidence="9" id="KW-0546">Nucleotide metabolism</keyword>
<evidence type="ECO:0000259" key="14">
    <source>
        <dbReference type="PROSITE" id="PS51934"/>
    </source>
</evidence>
<feature type="binding site" evidence="10">
    <location>
        <position position="241"/>
    </location>
    <ligand>
        <name>ATP</name>
        <dbReference type="ChEBI" id="CHEBI:30616"/>
    </ligand>
</feature>
<evidence type="ECO:0000256" key="5">
    <source>
        <dbReference type="ARBA" id="ARBA00022741"/>
    </source>
</evidence>
<feature type="chain" id="PRO_5047526156" description="Nucleoside diphosphate kinase" evidence="13">
    <location>
        <begin position="28"/>
        <end position="307"/>
    </location>
</feature>
<dbReference type="PANTHER" id="PTHR46956:SF1">
    <property type="entry name" value="NUCLEOSIDE DIPHOSPHATE KINASE 6"/>
    <property type="match status" value="1"/>
</dbReference>
<comment type="similarity">
    <text evidence="2 10 11">Belongs to the NDK family.</text>
</comment>
<evidence type="ECO:0000313" key="15">
    <source>
        <dbReference type="EMBL" id="MBN3293022.1"/>
    </source>
</evidence>
<feature type="non-terminal residue" evidence="15">
    <location>
        <position position="1"/>
    </location>
</feature>
<evidence type="ECO:0000256" key="2">
    <source>
        <dbReference type="ARBA" id="ARBA00008142"/>
    </source>
</evidence>
<dbReference type="PROSITE" id="PS51374">
    <property type="entry name" value="NDPK_LIKE"/>
    <property type="match status" value="1"/>
</dbReference>
<keyword evidence="4" id="KW-0479">Metal-binding</keyword>
<evidence type="ECO:0000256" key="8">
    <source>
        <dbReference type="ARBA" id="ARBA00022842"/>
    </source>
</evidence>
<feature type="active site" description="Pros-phosphohistidine intermediate" evidence="10">
    <location>
        <position position="254"/>
    </location>
</feature>
<comment type="cofactor">
    <cofactor evidence="1">
        <name>Mg(2+)</name>
        <dbReference type="ChEBI" id="CHEBI:18420"/>
    </cofactor>
</comment>
<evidence type="ECO:0000256" key="13">
    <source>
        <dbReference type="SAM" id="SignalP"/>
    </source>
</evidence>
<evidence type="ECO:0000256" key="6">
    <source>
        <dbReference type="ARBA" id="ARBA00022777"/>
    </source>
</evidence>
<feature type="binding site" evidence="10">
    <location>
        <position position="221"/>
    </location>
    <ligand>
        <name>ATP</name>
        <dbReference type="ChEBI" id="CHEBI:30616"/>
    </ligand>
</feature>
<feature type="non-terminal residue" evidence="15">
    <location>
        <position position="307"/>
    </location>
</feature>
<dbReference type="Pfam" id="PF00334">
    <property type="entry name" value="NDK"/>
    <property type="match status" value="1"/>
</dbReference>
<keyword evidence="7 12" id="KW-0067">ATP-binding</keyword>
<reference evidence="15" key="1">
    <citation type="journal article" date="2021" name="Cell">
        <title>Tracing the genetic footprints of vertebrate landing in non-teleost ray-finned fishes.</title>
        <authorList>
            <person name="Bi X."/>
            <person name="Wang K."/>
            <person name="Yang L."/>
            <person name="Pan H."/>
            <person name="Jiang H."/>
            <person name="Wei Q."/>
            <person name="Fang M."/>
            <person name="Yu H."/>
            <person name="Zhu C."/>
            <person name="Cai Y."/>
            <person name="He Y."/>
            <person name="Gan X."/>
            <person name="Zeng H."/>
            <person name="Yu D."/>
            <person name="Zhu Y."/>
            <person name="Jiang H."/>
            <person name="Qiu Q."/>
            <person name="Yang H."/>
            <person name="Zhang Y.E."/>
            <person name="Wang W."/>
            <person name="Zhu M."/>
            <person name="He S."/>
            <person name="Zhang G."/>
        </authorList>
    </citation>
    <scope>NUCLEOTIDE SEQUENCE</scope>
    <source>
        <strain evidence="15">Bchr_001</strain>
    </source>
</reference>
<dbReference type="PROSITE" id="PS00469">
    <property type="entry name" value="NDPK"/>
    <property type="match status" value="1"/>
</dbReference>
<gene>
    <name evidence="15" type="primary">Nme6</name>
    <name evidence="15" type="ORF">GTO92_0011972</name>
</gene>
<evidence type="ECO:0000256" key="11">
    <source>
        <dbReference type="RuleBase" id="RU004011"/>
    </source>
</evidence>
<evidence type="ECO:0000256" key="12">
    <source>
        <dbReference type="RuleBase" id="RU004013"/>
    </source>
</evidence>
<keyword evidence="8" id="KW-0460">Magnesium</keyword>
<evidence type="ECO:0000256" key="7">
    <source>
        <dbReference type="ARBA" id="ARBA00022840"/>
    </source>
</evidence>
<evidence type="ECO:0000313" key="16">
    <source>
        <dbReference type="Proteomes" id="UP001166052"/>
    </source>
</evidence>
<dbReference type="SUPFAM" id="SSF54919">
    <property type="entry name" value="Nucleoside diphosphate kinase, NDK"/>
    <property type="match status" value="1"/>
</dbReference>
<keyword evidence="3 12" id="KW-0808">Transferase</keyword>
<dbReference type="EMBL" id="JAAWVN010019641">
    <property type="protein sequence ID" value="MBN3293022.1"/>
    <property type="molecule type" value="Genomic_DNA"/>
</dbReference>
<feature type="domain" description="LRAT" evidence="14">
    <location>
        <begin position="40"/>
        <end position="155"/>
    </location>
</feature>
<dbReference type="InterPro" id="IPR023005">
    <property type="entry name" value="Nucleoside_diP_kinase_AS"/>
</dbReference>
<feature type="binding site" evidence="10">
    <location>
        <position position="119"/>
    </location>
    <ligand>
        <name>ATP</name>
        <dbReference type="ChEBI" id="CHEBI:30616"/>
    </ligand>
</feature>
<dbReference type="Proteomes" id="UP001166052">
    <property type="component" value="Unassembled WGS sequence"/>
</dbReference>
<dbReference type="SMART" id="SM00562">
    <property type="entry name" value="NDK"/>
    <property type="match status" value="1"/>
</dbReference>
<dbReference type="Pfam" id="PF04970">
    <property type="entry name" value="LRAT"/>
    <property type="match status" value="1"/>
</dbReference>
<keyword evidence="16" id="KW-1185">Reference proteome</keyword>
<organism evidence="15 16">
    <name type="scientific">Polypterus senegalus</name>
    <name type="common">Senegal bichir</name>
    <dbReference type="NCBI Taxonomy" id="55291"/>
    <lineage>
        <taxon>Eukaryota</taxon>
        <taxon>Metazoa</taxon>
        <taxon>Chordata</taxon>
        <taxon>Craniata</taxon>
        <taxon>Vertebrata</taxon>
        <taxon>Euteleostomi</taxon>
        <taxon>Actinopterygii</taxon>
        <taxon>Polypteriformes</taxon>
        <taxon>Polypteridae</taxon>
        <taxon>Polypterus</taxon>
    </lineage>
</organism>
<proteinExistence type="inferred from homology"/>
<dbReference type="InterPro" id="IPR036850">
    <property type="entry name" value="NDK-like_dom_sf"/>
</dbReference>
<dbReference type="PROSITE" id="PS51934">
    <property type="entry name" value="LRAT"/>
    <property type="match status" value="1"/>
</dbReference>
<sequence length="307" mass="35814">MAVMVHLPHFTLKTTTILGLWVAEAMAKNSHPLLIPGDIIEFPRTKNLSHFGIYYGERDGVPYVAHLTARESDAKILLFGRALKAEVKIDPLYVVGAKYKINNYLDGKHKPRDYYEVIKPEIDEAVGKPVTYDILFHNCEHQATLLRYGIKKSIQAIHQKILDQQFVVVRSKELIWRKEDSERFYAEHKGRFFYQRLVEFMSSGPMRAYILARENAVSHWRELMGPTKTYRARYLSPESIRGKYGLTDTRNTTHGSDSLDSAEREITFFFPEFNKKCWYEMDEPLIRAGYYSYSKEQQIHMPCTTRS</sequence>
<dbReference type="Gene3D" id="3.90.1720.10">
    <property type="entry name" value="endopeptidase domain like (from Nostoc punctiforme)"/>
    <property type="match status" value="1"/>
</dbReference>
<feature type="signal peptide" evidence="13">
    <location>
        <begin position="1"/>
        <end position="27"/>
    </location>
</feature>
<evidence type="ECO:0000256" key="10">
    <source>
        <dbReference type="PROSITE-ProRule" id="PRU00706"/>
    </source>
</evidence>
<comment type="catalytic activity">
    <reaction evidence="12">
        <text>a 2'-deoxyribonucleoside 5'-diphosphate + ATP = a 2'-deoxyribonucleoside 5'-triphosphate + ADP</text>
        <dbReference type="Rhea" id="RHEA:44640"/>
        <dbReference type="ChEBI" id="CHEBI:30616"/>
        <dbReference type="ChEBI" id="CHEBI:61560"/>
        <dbReference type="ChEBI" id="CHEBI:73316"/>
        <dbReference type="ChEBI" id="CHEBI:456216"/>
        <dbReference type="EC" id="2.7.4.6"/>
    </reaction>
</comment>
<accession>A0ABS2Z1Y0</accession>
<dbReference type="GO" id="GO:0016301">
    <property type="term" value="F:kinase activity"/>
    <property type="evidence" value="ECO:0007669"/>
    <property type="project" value="UniProtKB-KW"/>
</dbReference>
<feature type="binding site" evidence="10">
    <location>
        <position position="227"/>
    </location>
    <ligand>
        <name>ATP</name>
        <dbReference type="ChEBI" id="CHEBI:30616"/>
    </ligand>
</feature>
<feature type="binding site" evidence="10">
    <location>
        <position position="251"/>
    </location>
    <ligand>
        <name>ATP</name>
        <dbReference type="ChEBI" id="CHEBI:30616"/>
    </ligand>
</feature>
<evidence type="ECO:0000256" key="3">
    <source>
        <dbReference type="ARBA" id="ARBA00022679"/>
    </source>
</evidence>
<comment type="caution">
    <text evidence="15">The sequence shown here is derived from an EMBL/GenBank/DDBJ whole genome shotgun (WGS) entry which is preliminary data.</text>
</comment>
<dbReference type="InterPro" id="IPR001564">
    <property type="entry name" value="Nucleoside_diP_kinase"/>
</dbReference>
<dbReference type="InterPro" id="IPR034907">
    <property type="entry name" value="NDK-like_dom"/>
</dbReference>
<dbReference type="PRINTS" id="PR01243">
    <property type="entry name" value="NUCDPKINASE"/>
</dbReference>
<feature type="binding site" evidence="10">
    <location>
        <position position="193"/>
    </location>
    <ligand>
        <name>ATP</name>
        <dbReference type="ChEBI" id="CHEBI:30616"/>
    </ligand>
</feature>
<evidence type="ECO:0000256" key="4">
    <source>
        <dbReference type="ARBA" id="ARBA00022723"/>
    </source>
</evidence>
<dbReference type="EC" id="2.7.4.6" evidence="12"/>
<dbReference type="Gene3D" id="3.30.70.141">
    <property type="entry name" value="Nucleoside diphosphate kinase-like domain"/>
    <property type="match status" value="1"/>
</dbReference>
<dbReference type="InterPro" id="IPR007053">
    <property type="entry name" value="LRAT_dom"/>
</dbReference>
<keyword evidence="6 12" id="KW-0418">Kinase</keyword>
<dbReference type="InterPro" id="IPR037994">
    <property type="entry name" value="NDPk6"/>
</dbReference>